<dbReference type="EMBL" id="JABXXO010000010">
    <property type="protein sequence ID" value="KAF7768551.1"/>
    <property type="molecule type" value="Genomic_DNA"/>
</dbReference>
<proteinExistence type="predicted"/>
<accession>A0A8H7C7X0</accession>
<evidence type="ECO:0000313" key="2">
    <source>
        <dbReference type="Proteomes" id="UP000629468"/>
    </source>
</evidence>
<comment type="caution">
    <text evidence="1">The sequence shown here is derived from an EMBL/GenBank/DDBJ whole genome shotgun (WGS) entry which is preliminary data.</text>
</comment>
<dbReference type="Proteomes" id="UP000629468">
    <property type="component" value="Unassembled WGS sequence"/>
</dbReference>
<reference evidence="1 2" key="1">
    <citation type="journal article" name="Sci. Rep.">
        <title>Telomere-to-telomere assembled and centromere annotated genomes of the two main subspecies of the button mushroom Agaricus bisporus reveal especially polymorphic chromosome ends.</title>
        <authorList>
            <person name="Sonnenberg A.S.M."/>
            <person name="Sedaghat-Telgerd N."/>
            <person name="Lavrijssen B."/>
            <person name="Ohm R.A."/>
            <person name="Hendrickx P.M."/>
            <person name="Scholtmeijer K."/>
            <person name="Baars J.J.P."/>
            <person name="van Peer A."/>
        </authorList>
    </citation>
    <scope>NUCLEOTIDE SEQUENCE [LARGE SCALE GENOMIC DNA]</scope>
    <source>
        <strain evidence="1 2">H119_p4</strain>
    </source>
</reference>
<name>A0A8H7C7X0_AGABI</name>
<evidence type="ECO:0000313" key="1">
    <source>
        <dbReference type="EMBL" id="KAF7768551.1"/>
    </source>
</evidence>
<sequence>MHRNGNNSTNNLRSVSKFASKRLTMVHLIDSWAERRETIAELHTHSSSSTLHITIQMFSYHLWIRLSIPHYIPREMKLVLAETPGCSTKVKA</sequence>
<dbReference type="AlphaFoldDB" id="A0A8H7C7X0"/>
<protein>
    <submittedName>
        <fullName evidence="1">Uncharacterized protein</fullName>
    </submittedName>
</protein>
<organism evidence="1 2">
    <name type="scientific">Agaricus bisporus var. burnettii</name>
    <dbReference type="NCBI Taxonomy" id="192524"/>
    <lineage>
        <taxon>Eukaryota</taxon>
        <taxon>Fungi</taxon>
        <taxon>Dikarya</taxon>
        <taxon>Basidiomycota</taxon>
        <taxon>Agaricomycotina</taxon>
        <taxon>Agaricomycetes</taxon>
        <taxon>Agaricomycetidae</taxon>
        <taxon>Agaricales</taxon>
        <taxon>Agaricineae</taxon>
        <taxon>Agaricaceae</taxon>
        <taxon>Agaricus</taxon>
    </lineage>
</organism>
<gene>
    <name evidence="1" type="ORF">Agabi119p4_7794</name>
</gene>